<feature type="domain" description="PH" evidence="10">
    <location>
        <begin position="704"/>
        <end position="805"/>
    </location>
</feature>
<feature type="region of interest" description="Disordered" evidence="9">
    <location>
        <begin position="159"/>
        <end position="309"/>
    </location>
</feature>
<evidence type="ECO:0000256" key="9">
    <source>
        <dbReference type="SAM" id="MobiDB-lite"/>
    </source>
</evidence>
<organism evidence="13 14">
    <name type="scientific">Knipowitschia caucasica</name>
    <name type="common">Caucasian dwarf goby</name>
    <name type="synonym">Pomatoschistus caucasicus</name>
    <dbReference type="NCBI Taxonomy" id="637954"/>
    <lineage>
        <taxon>Eukaryota</taxon>
        <taxon>Metazoa</taxon>
        <taxon>Chordata</taxon>
        <taxon>Craniata</taxon>
        <taxon>Vertebrata</taxon>
        <taxon>Euteleostomi</taxon>
        <taxon>Actinopterygii</taxon>
        <taxon>Neopterygii</taxon>
        <taxon>Teleostei</taxon>
        <taxon>Neoteleostei</taxon>
        <taxon>Acanthomorphata</taxon>
        <taxon>Gobiaria</taxon>
        <taxon>Gobiiformes</taxon>
        <taxon>Gobioidei</taxon>
        <taxon>Gobiidae</taxon>
        <taxon>Gobiinae</taxon>
        <taxon>Knipowitschia</taxon>
    </lineage>
</organism>
<dbReference type="Proteomes" id="UP001497482">
    <property type="component" value="Chromosome 20"/>
</dbReference>
<dbReference type="PROSITE" id="PS50003">
    <property type="entry name" value="PH_DOMAIN"/>
    <property type="match status" value="2"/>
</dbReference>
<feature type="region of interest" description="Disordered" evidence="9">
    <location>
        <begin position="323"/>
        <end position="358"/>
    </location>
</feature>
<feature type="region of interest" description="Disordered" evidence="9">
    <location>
        <begin position="459"/>
        <end position="480"/>
    </location>
</feature>
<dbReference type="SUPFAM" id="SSF50729">
    <property type="entry name" value="PH domain-like"/>
    <property type="match status" value="2"/>
</dbReference>
<dbReference type="PROSITE" id="PS50178">
    <property type="entry name" value="ZF_FYVE"/>
    <property type="match status" value="1"/>
</dbReference>
<dbReference type="GO" id="GO:0008270">
    <property type="term" value="F:zinc ion binding"/>
    <property type="evidence" value="ECO:0007669"/>
    <property type="project" value="UniProtKB-KW"/>
</dbReference>
<dbReference type="GO" id="GO:0005737">
    <property type="term" value="C:cytoplasm"/>
    <property type="evidence" value="ECO:0007669"/>
    <property type="project" value="TreeGrafter"/>
</dbReference>
<evidence type="ECO:0000256" key="3">
    <source>
        <dbReference type="ARBA" id="ARBA00022658"/>
    </source>
</evidence>
<evidence type="ECO:0000256" key="1">
    <source>
        <dbReference type="ARBA" id="ARBA00004245"/>
    </source>
</evidence>
<feature type="domain" description="FYVE-type" evidence="12">
    <location>
        <begin position="841"/>
        <end position="900"/>
    </location>
</feature>
<dbReference type="InterPro" id="IPR051092">
    <property type="entry name" value="FYVE_RhoGEF_PH"/>
</dbReference>
<dbReference type="AlphaFoldDB" id="A0AAV2L3L8"/>
<dbReference type="PANTHER" id="PTHR12673">
    <property type="entry name" value="FACIOGENITAL DYSPLASIA PROTEIN"/>
    <property type="match status" value="1"/>
</dbReference>
<dbReference type="SMART" id="SM00064">
    <property type="entry name" value="FYVE"/>
    <property type="match status" value="1"/>
</dbReference>
<gene>
    <name evidence="13" type="ORF">KC01_LOCUS23886</name>
</gene>
<evidence type="ECO:0000313" key="13">
    <source>
        <dbReference type="EMBL" id="CAL1594994.1"/>
    </source>
</evidence>
<dbReference type="SMART" id="SM00233">
    <property type="entry name" value="PH"/>
    <property type="match status" value="2"/>
</dbReference>
<dbReference type="GO" id="GO:0005856">
    <property type="term" value="C:cytoskeleton"/>
    <property type="evidence" value="ECO:0007669"/>
    <property type="project" value="UniProtKB-SubCell"/>
</dbReference>
<evidence type="ECO:0000256" key="2">
    <source>
        <dbReference type="ARBA" id="ARBA00022490"/>
    </source>
</evidence>
<feature type="compositionally biased region" description="Acidic residues" evidence="9">
    <location>
        <begin position="459"/>
        <end position="471"/>
    </location>
</feature>
<dbReference type="Gene3D" id="3.30.40.10">
    <property type="entry name" value="Zinc/RING finger domain, C3HC4 (zinc finger)"/>
    <property type="match status" value="1"/>
</dbReference>
<keyword evidence="7" id="KW-0206">Cytoskeleton</keyword>
<keyword evidence="3" id="KW-0344">Guanine-nucleotide releasing factor</keyword>
<sequence>MLNTGFQKPPLAPKPKVGLSPKPGQSPACTQKEGLSLPSPAIARKPKPILAPKPIVPKVTTTAEENLSISNSAPTRKHAPVPVPRKPRAAIAVEQETVLDKIGNQEVNETSSKVKNRPPVSVNKPALPLLITKAPLPKPTLGPPVPPRNKAFLSDIGKSFSSEDVEEEDLSWDNPEMELSVDKSDNEFELEGDTTDEPIYNSIDSSVSAPNQLKEGVVGRSPPLKPLRRNNPMAGSIELFEDNNNQMPDPKETQPLQDTKELISRQLPLPPSDESNTHLTSTIKSQRSSTLSKAKSFSTTDASRPQKFRTNSFKRFLGFKLPFKKRGKGSSNSETDSEDGNVPEFKEQRTASCPLLENREDGEVFKTEAKDYTEEVVVYEEITDYVNVNVEDASSVESEWPSPPPTIDDDQGVYEEQEPYVKMEMNVPDPQEDYNYPRALQQVCMDEERPSDEDVLYNTTDDEWDDDEFDTSSEGAESEQTVESATLIRKKSKIQHIATEIMTSENVFVDVLKLLHVDFRNAVFAASRESGKTVIEDRLLDQILYYLPQLYELNQQLLKELQQRVATWGNNSKVADIFVKKGPFLKMYSNYIREFDRNVALLEEQTKKNPAFGAVVKEFEASPCCANLALRHFLLKPVQRIPQYQLLLTDYLKNLSEDASDYKDTQEALVIVKEVANHANDIMKQGDIFQKLFQVQCRLIGHHEIVQPGRIFLKEGVVNKLSRKTTEPKMMFLFNDMLLYTTPVQYGQFKVKHKLSLTGMKVKKPNQEAVQNELIIESVERSFKCSVSSATERDLWLDAISKAVSDFTKKKTSFVPANTLEEVEIEDGATLGSKAPVWIQDSGATMCMICTCEFSLTWRRHHCRACGKVVCQSCSANKYRLKYLKDQWARVCNACFVLLQKQENEKAISSTVSNKTPFAFTRKYKKIPAHLKEVSANTLNSTMSGYLEMIKPNKKQGKRMWFVIKAMILYTYAASEDVAAVKSQPLLGFRVKSDSKLQFRLLHNDKLFLIFKADDEQTAERWIEAMIKASVLDA</sequence>
<evidence type="ECO:0000259" key="11">
    <source>
        <dbReference type="PROSITE" id="PS50010"/>
    </source>
</evidence>
<dbReference type="InterPro" id="IPR011011">
    <property type="entry name" value="Znf_FYVE_PHD"/>
</dbReference>
<evidence type="ECO:0000256" key="8">
    <source>
        <dbReference type="PROSITE-ProRule" id="PRU00091"/>
    </source>
</evidence>
<evidence type="ECO:0000259" key="12">
    <source>
        <dbReference type="PROSITE" id="PS50178"/>
    </source>
</evidence>
<dbReference type="SMART" id="SM00325">
    <property type="entry name" value="RhoGEF"/>
    <property type="match status" value="1"/>
</dbReference>
<feature type="compositionally biased region" description="Polar residues" evidence="9">
    <location>
        <begin position="59"/>
        <end position="74"/>
    </location>
</feature>
<evidence type="ECO:0008006" key="15">
    <source>
        <dbReference type="Google" id="ProtNLM"/>
    </source>
</evidence>
<evidence type="ECO:0000256" key="6">
    <source>
        <dbReference type="ARBA" id="ARBA00022833"/>
    </source>
</evidence>
<dbReference type="Pfam" id="PF01363">
    <property type="entry name" value="FYVE"/>
    <property type="match status" value="1"/>
</dbReference>
<evidence type="ECO:0000256" key="5">
    <source>
        <dbReference type="ARBA" id="ARBA00022771"/>
    </source>
</evidence>
<proteinExistence type="predicted"/>
<feature type="domain" description="DH" evidence="11">
    <location>
        <begin position="493"/>
        <end position="682"/>
    </location>
</feature>
<feature type="compositionally biased region" description="Polar residues" evidence="9">
    <location>
        <begin position="273"/>
        <end position="309"/>
    </location>
</feature>
<dbReference type="InterPro" id="IPR013083">
    <property type="entry name" value="Znf_RING/FYVE/PHD"/>
</dbReference>
<keyword evidence="6" id="KW-0862">Zinc</keyword>
<dbReference type="Pfam" id="PF00169">
    <property type="entry name" value="PH"/>
    <property type="match status" value="1"/>
</dbReference>
<dbReference type="GO" id="GO:0005085">
    <property type="term" value="F:guanyl-nucleotide exchange factor activity"/>
    <property type="evidence" value="ECO:0007669"/>
    <property type="project" value="UniProtKB-KW"/>
</dbReference>
<keyword evidence="14" id="KW-1185">Reference proteome</keyword>
<dbReference type="SUPFAM" id="SSF48065">
    <property type="entry name" value="DBL homology domain (DH-domain)"/>
    <property type="match status" value="1"/>
</dbReference>
<dbReference type="PROSITE" id="PS50010">
    <property type="entry name" value="DH_2"/>
    <property type="match status" value="1"/>
</dbReference>
<evidence type="ECO:0000256" key="7">
    <source>
        <dbReference type="ARBA" id="ARBA00023212"/>
    </source>
</evidence>
<evidence type="ECO:0000313" key="14">
    <source>
        <dbReference type="Proteomes" id="UP001497482"/>
    </source>
</evidence>
<reference evidence="13 14" key="1">
    <citation type="submission" date="2024-04" db="EMBL/GenBank/DDBJ databases">
        <authorList>
            <person name="Waldvogel A.-M."/>
            <person name="Schoenle A."/>
        </authorList>
    </citation>
    <scope>NUCLEOTIDE SEQUENCE [LARGE SCALE GENOMIC DNA]</scope>
</reference>
<dbReference type="InterPro" id="IPR011993">
    <property type="entry name" value="PH-like_dom_sf"/>
</dbReference>
<feature type="compositionally biased region" description="Acidic residues" evidence="9">
    <location>
        <begin position="187"/>
        <end position="196"/>
    </location>
</feature>
<dbReference type="PANTHER" id="PTHR12673:SF12">
    <property type="entry name" value="FYVE, RHOGEF AND PH DOMAIN-CONTAINING PROTEIN 6"/>
    <property type="match status" value="1"/>
</dbReference>
<dbReference type="InterPro" id="IPR017455">
    <property type="entry name" value="Znf_FYVE-rel"/>
</dbReference>
<dbReference type="Gene3D" id="2.30.29.30">
    <property type="entry name" value="Pleckstrin-homology domain (PH domain)/Phosphotyrosine-binding domain (PTB)"/>
    <property type="match status" value="2"/>
</dbReference>
<name>A0AAV2L3L8_KNICA</name>
<dbReference type="Pfam" id="PF00621">
    <property type="entry name" value="RhoGEF"/>
    <property type="match status" value="1"/>
</dbReference>
<comment type="subcellular location">
    <subcellularLocation>
        <location evidence="1">Cytoplasm</location>
        <location evidence="1">Cytoskeleton</location>
    </subcellularLocation>
</comment>
<dbReference type="Gene3D" id="1.20.900.10">
    <property type="entry name" value="Dbl homology (DH) domain"/>
    <property type="match status" value="1"/>
</dbReference>
<evidence type="ECO:0000256" key="4">
    <source>
        <dbReference type="ARBA" id="ARBA00022723"/>
    </source>
</evidence>
<feature type="compositionally biased region" description="Polar residues" evidence="9">
    <location>
        <begin position="202"/>
        <end position="211"/>
    </location>
</feature>
<feature type="region of interest" description="Disordered" evidence="9">
    <location>
        <begin position="1"/>
        <end position="88"/>
    </location>
</feature>
<evidence type="ECO:0000259" key="10">
    <source>
        <dbReference type="PROSITE" id="PS50003"/>
    </source>
</evidence>
<keyword evidence="4" id="KW-0479">Metal-binding</keyword>
<accession>A0AAV2L3L8</accession>
<dbReference type="InterPro" id="IPR001849">
    <property type="entry name" value="PH_domain"/>
</dbReference>
<dbReference type="SUPFAM" id="SSF57903">
    <property type="entry name" value="FYVE/PHD zinc finger"/>
    <property type="match status" value="1"/>
</dbReference>
<protein>
    <recommendedName>
        <fullName evidence="15">FYVE, RhoGEF and PH domain-containing protein 6-like</fullName>
    </recommendedName>
</protein>
<dbReference type="CDD" id="cd00160">
    <property type="entry name" value="RhoGEF"/>
    <property type="match status" value="1"/>
</dbReference>
<dbReference type="InterPro" id="IPR000219">
    <property type="entry name" value="DH_dom"/>
</dbReference>
<feature type="domain" description="PH" evidence="10">
    <location>
        <begin position="940"/>
        <end position="1031"/>
    </location>
</feature>
<feature type="region of interest" description="Disordered" evidence="9">
    <location>
        <begin position="102"/>
        <end position="123"/>
    </location>
</feature>
<keyword evidence="5 8" id="KW-0863">Zinc-finger</keyword>
<keyword evidence="2" id="KW-0963">Cytoplasm</keyword>
<dbReference type="InterPro" id="IPR035899">
    <property type="entry name" value="DBL_dom_sf"/>
</dbReference>
<dbReference type="EMBL" id="OZ035842">
    <property type="protein sequence ID" value="CAL1594994.1"/>
    <property type="molecule type" value="Genomic_DNA"/>
</dbReference>
<dbReference type="InterPro" id="IPR000306">
    <property type="entry name" value="Znf_FYVE"/>
</dbReference>